<dbReference type="EMBL" id="FSHM01000004">
    <property type="protein sequence ID" value="SIB18670.1"/>
    <property type="molecule type" value="Genomic_DNA"/>
</dbReference>
<evidence type="ECO:0000313" key="1">
    <source>
        <dbReference type="EMBL" id="SIB18670.1"/>
    </source>
</evidence>
<comment type="caution">
    <text evidence="1">The sequence shown here is derived from an EMBL/GenBank/DDBJ whole genome shotgun (WGS) entry which is preliminary data.</text>
</comment>
<organism evidence="1 2">
    <name type="scientific">Mycobacteroides abscessus subsp. abscessus</name>
    <dbReference type="NCBI Taxonomy" id="1185650"/>
    <lineage>
        <taxon>Bacteria</taxon>
        <taxon>Bacillati</taxon>
        <taxon>Actinomycetota</taxon>
        <taxon>Actinomycetes</taxon>
        <taxon>Mycobacteriales</taxon>
        <taxon>Mycobacteriaceae</taxon>
        <taxon>Mycobacteroides</taxon>
        <taxon>Mycobacteroides abscessus</taxon>
    </lineage>
</organism>
<accession>A0AB38D106</accession>
<evidence type="ECO:0000313" key="2">
    <source>
        <dbReference type="Proteomes" id="UP000185210"/>
    </source>
</evidence>
<dbReference type="AlphaFoldDB" id="A0AB38D106"/>
<name>A0AB38D106_9MYCO</name>
<sequence length="134" mass="15306">MSYTIGELEDAIENEDNTWEGNWLEFREVVEHTHEVRRDADGNYVRDAEGLIIRDLLEVPGAEIPGIGQAVLVDDFGGEGQGDQYWFVFKVTNADGERFFRRNGYYASFHGGDYDGPTDEVVAREKTIKVWVKK</sequence>
<reference evidence="1 2" key="1">
    <citation type="submission" date="2016-11" db="EMBL/GenBank/DDBJ databases">
        <authorList>
            <consortium name="Pathogen Informatics"/>
        </authorList>
    </citation>
    <scope>NUCLEOTIDE SEQUENCE [LARGE SCALE GENOMIC DNA]</scope>
    <source>
        <strain evidence="1 2">104</strain>
    </source>
</reference>
<protein>
    <recommendedName>
        <fullName evidence="3">Bacteriophage protein</fullName>
    </recommendedName>
</protein>
<dbReference type="RefSeq" id="WP_074292934.1">
    <property type="nucleotide sequence ID" value="NZ_FSFF01000001.1"/>
</dbReference>
<proteinExistence type="predicted"/>
<dbReference type="Proteomes" id="UP000185210">
    <property type="component" value="Unassembled WGS sequence"/>
</dbReference>
<evidence type="ECO:0008006" key="3">
    <source>
        <dbReference type="Google" id="ProtNLM"/>
    </source>
</evidence>
<gene>
    <name evidence="1" type="ORF">SAMEA2070301_03147</name>
</gene>